<dbReference type="InterPro" id="IPR040134">
    <property type="entry name" value="PSMD12/CSN4"/>
</dbReference>
<evidence type="ECO:0000259" key="4">
    <source>
        <dbReference type="PROSITE" id="PS50250"/>
    </source>
</evidence>
<sequence length="95" mass="10927">MSSVQSKLVELSNIYNTILISELAKHLNMKEEEAEKLVIHEVWANKLKASIDQVEGIVYFEGHHEIDEWEGKIEKLLSTISETADEIIDKHPELK</sequence>
<gene>
    <name evidence="5" type="ORF">EHI5A_045500</name>
</gene>
<evidence type="ECO:0000256" key="2">
    <source>
        <dbReference type="ARBA" id="ARBA00014881"/>
    </source>
</evidence>
<dbReference type="GO" id="GO:0005829">
    <property type="term" value="C:cytosol"/>
    <property type="evidence" value="ECO:0007669"/>
    <property type="project" value="TreeGrafter"/>
</dbReference>
<accession>M2RKZ2</accession>
<dbReference type="InterPro" id="IPR036388">
    <property type="entry name" value="WH-like_DNA-bd_sf"/>
</dbReference>
<dbReference type="GO" id="GO:0008180">
    <property type="term" value="C:COP9 signalosome"/>
    <property type="evidence" value="ECO:0007669"/>
    <property type="project" value="UniProtKB-KW"/>
</dbReference>
<protein>
    <recommendedName>
        <fullName evidence="2">COP9 signalosome complex subunit 4</fullName>
    </recommendedName>
</protein>
<evidence type="ECO:0000256" key="1">
    <source>
        <dbReference type="ARBA" id="ARBA00010417"/>
    </source>
</evidence>
<dbReference type="AlphaFoldDB" id="M2RKZ2"/>
<name>M2RKZ2_ENTHI</name>
<dbReference type="InterPro" id="IPR036390">
    <property type="entry name" value="WH_DNA-bd_sf"/>
</dbReference>
<dbReference type="Gene3D" id="1.10.10.10">
    <property type="entry name" value="Winged helix-like DNA-binding domain superfamily/Winged helix DNA-binding domain"/>
    <property type="match status" value="1"/>
</dbReference>
<dbReference type="EMBL" id="KB444870">
    <property type="protein sequence ID" value="EMD45190.1"/>
    <property type="molecule type" value="Genomic_DNA"/>
</dbReference>
<keyword evidence="3" id="KW-0736">Signalosome</keyword>
<comment type="similarity">
    <text evidence="1">Belongs to the CSN4 family.</text>
</comment>
<dbReference type="SUPFAM" id="SSF46785">
    <property type="entry name" value="Winged helix' DNA-binding domain"/>
    <property type="match status" value="1"/>
</dbReference>
<evidence type="ECO:0000313" key="5">
    <source>
        <dbReference type="EMBL" id="EMD45190.1"/>
    </source>
</evidence>
<reference evidence="5 6" key="1">
    <citation type="submission" date="2013-02" db="EMBL/GenBank/DDBJ databases">
        <authorList>
            <person name="Hannick L."/>
            <person name="Zafar N."/>
            <person name="Lorenzi H."/>
            <person name="Ali I.A."/>
            <person name="Petri W.P."/>
            <person name="Caler E."/>
        </authorList>
    </citation>
    <scope>NUCLEOTIDE SEQUENCE [LARGE SCALE GENOMIC DNA]</scope>
    <source>
        <strain evidence="5 6">KU27</strain>
    </source>
</reference>
<dbReference type="SMART" id="SM00088">
    <property type="entry name" value="PINT"/>
    <property type="match status" value="1"/>
</dbReference>
<proteinExistence type="inferred from homology"/>
<feature type="domain" description="PCI" evidence="4">
    <location>
        <begin position="1"/>
        <end position="65"/>
    </location>
</feature>
<dbReference type="Pfam" id="PF01399">
    <property type="entry name" value="PCI"/>
    <property type="match status" value="1"/>
</dbReference>
<organism evidence="5 6">
    <name type="scientific">Entamoeba histolytica KU27</name>
    <dbReference type="NCBI Taxonomy" id="885311"/>
    <lineage>
        <taxon>Eukaryota</taxon>
        <taxon>Amoebozoa</taxon>
        <taxon>Evosea</taxon>
        <taxon>Archamoebae</taxon>
        <taxon>Mastigamoebida</taxon>
        <taxon>Entamoebidae</taxon>
        <taxon>Entamoeba</taxon>
    </lineage>
</organism>
<dbReference type="Proteomes" id="UP000011755">
    <property type="component" value="Unassembled WGS sequence"/>
</dbReference>
<evidence type="ECO:0000313" key="6">
    <source>
        <dbReference type="Proteomes" id="UP000011755"/>
    </source>
</evidence>
<dbReference type="InterPro" id="IPR000717">
    <property type="entry name" value="PCI_dom"/>
</dbReference>
<dbReference type="PANTHER" id="PTHR10855:SF2">
    <property type="entry name" value="COP9 SIGNALOSOME COMPLEX SUBUNIT 4"/>
    <property type="match status" value="1"/>
</dbReference>
<evidence type="ECO:0000256" key="3">
    <source>
        <dbReference type="ARBA" id="ARBA00022790"/>
    </source>
</evidence>
<dbReference type="VEuPathDB" id="AmoebaDB:EHI5A_045500"/>
<dbReference type="PROSITE" id="PS50250">
    <property type="entry name" value="PCI"/>
    <property type="match status" value="1"/>
</dbReference>
<dbReference type="PANTHER" id="PTHR10855">
    <property type="entry name" value="26S PROTEASOME NON-ATPASE REGULATORY SUBUNIT 12/COP9 SIGNALOSOME COMPLEX SUBUNIT 4"/>
    <property type="match status" value="1"/>
</dbReference>